<dbReference type="Pfam" id="PF00356">
    <property type="entry name" value="LacI"/>
    <property type="match status" value="1"/>
</dbReference>
<evidence type="ECO:0000256" key="3">
    <source>
        <dbReference type="ARBA" id="ARBA00023163"/>
    </source>
</evidence>
<evidence type="ECO:0000256" key="1">
    <source>
        <dbReference type="ARBA" id="ARBA00023015"/>
    </source>
</evidence>
<gene>
    <name evidence="5" type="ORF">HW566_05565</name>
</gene>
<evidence type="ECO:0000256" key="2">
    <source>
        <dbReference type="ARBA" id="ARBA00023125"/>
    </source>
</evidence>
<reference evidence="5 6" key="1">
    <citation type="submission" date="2020-06" db="EMBL/GenBank/DDBJ databases">
        <authorList>
            <person name="Jo H."/>
        </authorList>
    </citation>
    <scope>NUCLEOTIDE SEQUENCE [LARGE SCALE GENOMIC DNA]</scope>
    <source>
        <strain evidence="5 6">I46</strain>
    </source>
</reference>
<dbReference type="SMART" id="SM00354">
    <property type="entry name" value="HTH_LACI"/>
    <property type="match status" value="1"/>
</dbReference>
<dbReference type="RefSeq" id="WP_178011108.1">
    <property type="nucleotide sequence ID" value="NZ_CP058316.1"/>
</dbReference>
<keyword evidence="3" id="KW-0804">Transcription</keyword>
<dbReference type="PROSITE" id="PS00356">
    <property type="entry name" value="HTH_LACI_1"/>
    <property type="match status" value="1"/>
</dbReference>
<evidence type="ECO:0000259" key="4">
    <source>
        <dbReference type="PROSITE" id="PS50932"/>
    </source>
</evidence>
<dbReference type="InterPro" id="IPR046335">
    <property type="entry name" value="LacI/GalR-like_sensor"/>
</dbReference>
<dbReference type="Gene3D" id="3.40.50.2300">
    <property type="match status" value="2"/>
</dbReference>
<dbReference type="InterPro" id="IPR010982">
    <property type="entry name" value="Lambda_DNA-bd_dom_sf"/>
</dbReference>
<dbReference type="CDD" id="cd01392">
    <property type="entry name" value="HTH_LacI"/>
    <property type="match status" value="1"/>
</dbReference>
<sequence length="350" mass="36979">MVKIDEVARAAGVSISTVSYALSGKRPVSIETRQRVERAVADLGYSPNARARMLAERRTQIFALTEPLRDDTHAPTHMAFVLATSIAARRKEYDILLLTEAEASAGMRRVADSGLVDAILVLDVAPDDERVGLSRAIRTPTVFIGVPSDAEGLICVDLDFVAATRRGVDALVEAGHTSIGLLGHTPEAYELSNFPPRVRDAFVAHTAERGIQARMRIPDGPGAAAERFRRAAGDLIDAGATGILVQGNEEAHLSVLAEAERRGLRIPADLSLLSLASTHDTGSLPVPLTAIPLVPQDSCDLAVELAARRAAGENVAPGIRLIDPLFVDRGSIAPPAAAAPPAFAAIRPTA</sequence>
<organism evidence="5 6">
    <name type="scientific">Microbacterium oleivorans</name>
    <dbReference type="NCBI Taxonomy" id="273677"/>
    <lineage>
        <taxon>Bacteria</taxon>
        <taxon>Bacillati</taxon>
        <taxon>Actinomycetota</taxon>
        <taxon>Actinomycetes</taxon>
        <taxon>Micrococcales</taxon>
        <taxon>Microbacteriaceae</taxon>
        <taxon>Microbacterium</taxon>
    </lineage>
</organism>
<dbReference type="SUPFAM" id="SSF53822">
    <property type="entry name" value="Periplasmic binding protein-like I"/>
    <property type="match status" value="1"/>
</dbReference>
<proteinExistence type="predicted"/>
<dbReference type="EMBL" id="CP058316">
    <property type="protein sequence ID" value="QLD11288.1"/>
    <property type="molecule type" value="Genomic_DNA"/>
</dbReference>
<dbReference type="PANTHER" id="PTHR30146:SF153">
    <property type="entry name" value="LACTOSE OPERON REPRESSOR"/>
    <property type="match status" value="1"/>
</dbReference>
<keyword evidence="1" id="KW-0805">Transcription regulation</keyword>
<dbReference type="PROSITE" id="PS50932">
    <property type="entry name" value="HTH_LACI_2"/>
    <property type="match status" value="1"/>
</dbReference>
<evidence type="ECO:0000313" key="5">
    <source>
        <dbReference type="EMBL" id="QLD11288.1"/>
    </source>
</evidence>
<dbReference type="AlphaFoldDB" id="A0A7D5EXM4"/>
<dbReference type="Gene3D" id="1.10.260.40">
    <property type="entry name" value="lambda repressor-like DNA-binding domains"/>
    <property type="match status" value="1"/>
</dbReference>
<feature type="domain" description="HTH lacI-type" evidence="4">
    <location>
        <begin position="2"/>
        <end position="56"/>
    </location>
</feature>
<dbReference type="GO" id="GO:0000976">
    <property type="term" value="F:transcription cis-regulatory region binding"/>
    <property type="evidence" value="ECO:0007669"/>
    <property type="project" value="TreeGrafter"/>
</dbReference>
<evidence type="ECO:0000313" key="6">
    <source>
        <dbReference type="Proteomes" id="UP000509638"/>
    </source>
</evidence>
<dbReference type="Pfam" id="PF13377">
    <property type="entry name" value="Peripla_BP_3"/>
    <property type="match status" value="1"/>
</dbReference>
<dbReference type="SUPFAM" id="SSF47413">
    <property type="entry name" value="lambda repressor-like DNA-binding domains"/>
    <property type="match status" value="1"/>
</dbReference>
<keyword evidence="2 5" id="KW-0238">DNA-binding</keyword>
<dbReference type="GO" id="GO:0003700">
    <property type="term" value="F:DNA-binding transcription factor activity"/>
    <property type="evidence" value="ECO:0007669"/>
    <property type="project" value="TreeGrafter"/>
</dbReference>
<dbReference type="PANTHER" id="PTHR30146">
    <property type="entry name" value="LACI-RELATED TRANSCRIPTIONAL REPRESSOR"/>
    <property type="match status" value="1"/>
</dbReference>
<protein>
    <submittedName>
        <fullName evidence="5">LacI family DNA-binding transcriptional regulator</fullName>
    </submittedName>
</protein>
<accession>A0A7D5EXM4</accession>
<name>A0A7D5EXM4_9MICO</name>
<dbReference type="InterPro" id="IPR028082">
    <property type="entry name" value="Peripla_BP_I"/>
</dbReference>
<dbReference type="Proteomes" id="UP000509638">
    <property type="component" value="Chromosome"/>
</dbReference>
<dbReference type="InterPro" id="IPR000843">
    <property type="entry name" value="HTH_LacI"/>
</dbReference>